<dbReference type="GO" id="GO:0016747">
    <property type="term" value="F:acyltransferase activity, transferring groups other than amino-acyl groups"/>
    <property type="evidence" value="ECO:0007669"/>
    <property type="project" value="InterPro"/>
</dbReference>
<evidence type="ECO:0000259" key="3">
    <source>
        <dbReference type="PROSITE" id="PS51186"/>
    </source>
</evidence>
<dbReference type="SUPFAM" id="SSF55729">
    <property type="entry name" value="Acyl-CoA N-acyltransferases (Nat)"/>
    <property type="match status" value="1"/>
</dbReference>
<dbReference type="RefSeq" id="WP_123752688.1">
    <property type="nucleotide sequence ID" value="NZ_RJUR01000011.1"/>
</dbReference>
<dbReference type="Proteomes" id="UP000269115">
    <property type="component" value="Unassembled WGS sequence"/>
</dbReference>
<feature type="domain" description="N-acetyltransferase" evidence="3">
    <location>
        <begin position="1"/>
        <end position="142"/>
    </location>
</feature>
<dbReference type="AlphaFoldDB" id="A0A9X8EKT5"/>
<evidence type="ECO:0000256" key="1">
    <source>
        <dbReference type="ARBA" id="ARBA00022679"/>
    </source>
</evidence>
<dbReference type="Pfam" id="PF13508">
    <property type="entry name" value="Acetyltransf_7"/>
    <property type="match status" value="1"/>
</dbReference>
<accession>A0A9X8EKT5</accession>
<dbReference type="Gene3D" id="3.40.630.30">
    <property type="match status" value="1"/>
</dbReference>
<dbReference type="PANTHER" id="PTHR43800:SF1">
    <property type="entry name" value="PEPTIDYL-LYSINE N-ACETYLTRANSFERASE YJAB"/>
    <property type="match status" value="1"/>
</dbReference>
<gene>
    <name evidence="4" type="ORF">EDF85_1554</name>
</gene>
<dbReference type="EMBL" id="RJUR01000011">
    <property type="protein sequence ID" value="ROQ53788.1"/>
    <property type="molecule type" value="Genomic_DNA"/>
</dbReference>
<dbReference type="InterPro" id="IPR016181">
    <property type="entry name" value="Acyl_CoA_acyltransferase"/>
</dbReference>
<evidence type="ECO:0000256" key="2">
    <source>
        <dbReference type="ARBA" id="ARBA00023315"/>
    </source>
</evidence>
<protein>
    <submittedName>
        <fullName evidence="4">Acetyltransferase</fullName>
    </submittedName>
</protein>
<reference evidence="4 5" key="1">
    <citation type="submission" date="2018-11" db="EMBL/GenBank/DDBJ databases">
        <title>Genomic analyses of the natural microbiome of Caenorhabditis elegans.</title>
        <authorList>
            <person name="Samuel B."/>
        </authorList>
    </citation>
    <scope>NUCLEOTIDE SEQUENCE [LARGE SCALE GENOMIC DNA]</scope>
    <source>
        <strain evidence="4 5">BIGb0473</strain>
    </source>
</reference>
<dbReference type="PROSITE" id="PS51186">
    <property type="entry name" value="GNAT"/>
    <property type="match status" value="1"/>
</dbReference>
<sequence length="143" mass="16369">MVRTFEPQDMERVLDIWLRASIKAHDFIDASYWQSNVVAMRELYIPASQTIVIEDKSAVQGFCSLLDNQLAALFVDPDQQGRGLGRQLLEHVKSLRTELSLAVYKENSRSIAFYQSQGFTVVKEQIDPQTGHAEYLMSYKSHL</sequence>
<organism evidence="4 5">
    <name type="scientific">Pseudomonas putida</name>
    <name type="common">Arthrobacter siderocapsulatus</name>
    <dbReference type="NCBI Taxonomy" id="303"/>
    <lineage>
        <taxon>Bacteria</taxon>
        <taxon>Pseudomonadati</taxon>
        <taxon>Pseudomonadota</taxon>
        <taxon>Gammaproteobacteria</taxon>
        <taxon>Pseudomonadales</taxon>
        <taxon>Pseudomonadaceae</taxon>
        <taxon>Pseudomonas</taxon>
    </lineage>
</organism>
<dbReference type="NCBIfam" id="NF007853">
    <property type="entry name" value="PRK10562.1"/>
    <property type="match status" value="1"/>
</dbReference>
<proteinExistence type="predicted"/>
<comment type="caution">
    <text evidence="4">The sequence shown here is derived from an EMBL/GenBank/DDBJ whole genome shotgun (WGS) entry which is preliminary data.</text>
</comment>
<evidence type="ECO:0000313" key="5">
    <source>
        <dbReference type="Proteomes" id="UP000269115"/>
    </source>
</evidence>
<evidence type="ECO:0000313" key="4">
    <source>
        <dbReference type="EMBL" id="ROQ53788.1"/>
    </source>
</evidence>
<name>A0A9X8EKT5_PSEPU</name>
<keyword evidence="2" id="KW-0012">Acyltransferase</keyword>
<dbReference type="PANTHER" id="PTHR43800">
    <property type="entry name" value="PEPTIDYL-LYSINE N-ACETYLTRANSFERASE YJAB"/>
    <property type="match status" value="1"/>
</dbReference>
<dbReference type="CDD" id="cd04301">
    <property type="entry name" value="NAT_SF"/>
    <property type="match status" value="1"/>
</dbReference>
<keyword evidence="1" id="KW-0808">Transferase</keyword>
<dbReference type="InterPro" id="IPR000182">
    <property type="entry name" value="GNAT_dom"/>
</dbReference>